<dbReference type="GO" id="GO:0005840">
    <property type="term" value="C:ribosome"/>
    <property type="evidence" value="ECO:0007669"/>
    <property type="project" value="UniProtKB-KW"/>
</dbReference>
<proteinExistence type="inferred from homology"/>
<dbReference type="InterPro" id="IPR023574">
    <property type="entry name" value="Ribosomal_uL4_dom_sf"/>
</dbReference>
<dbReference type="Proteomes" id="UP000722459">
    <property type="component" value="Unassembled WGS sequence"/>
</dbReference>
<dbReference type="InterPro" id="IPR019970">
    <property type="entry name" value="Ribosomall_uL4-arc"/>
</dbReference>
<keyword evidence="2" id="KW-0699">rRNA-binding</keyword>
<dbReference type="GO" id="GO:1990904">
    <property type="term" value="C:ribonucleoprotein complex"/>
    <property type="evidence" value="ECO:0007669"/>
    <property type="project" value="UniProtKB-KW"/>
</dbReference>
<evidence type="ECO:0000256" key="3">
    <source>
        <dbReference type="ARBA" id="ARBA00022884"/>
    </source>
</evidence>
<feature type="region of interest" description="Disordered" evidence="8">
    <location>
        <begin position="183"/>
        <end position="205"/>
    </location>
</feature>
<accession>A0A8T5GES5</accession>
<feature type="region of interest" description="Disordered" evidence="8">
    <location>
        <begin position="85"/>
        <end position="109"/>
    </location>
</feature>
<evidence type="ECO:0000256" key="4">
    <source>
        <dbReference type="ARBA" id="ARBA00022980"/>
    </source>
</evidence>
<dbReference type="GO" id="GO:0019843">
    <property type="term" value="F:rRNA binding"/>
    <property type="evidence" value="ECO:0007669"/>
    <property type="project" value="UniProtKB-KW"/>
</dbReference>
<evidence type="ECO:0000256" key="1">
    <source>
        <dbReference type="ARBA" id="ARBA00010528"/>
    </source>
</evidence>
<dbReference type="AlphaFoldDB" id="A0A8T5GES5"/>
<dbReference type="GO" id="GO:0003735">
    <property type="term" value="F:structural constituent of ribosome"/>
    <property type="evidence" value="ECO:0007669"/>
    <property type="project" value="InterPro"/>
</dbReference>
<evidence type="ECO:0000256" key="8">
    <source>
        <dbReference type="SAM" id="MobiDB-lite"/>
    </source>
</evidence>
<sequence>MKAKVFGIDGADKGSVDLPKVFETSLQPTVIKRAVLALQTAKLQPKGTDPRAGLKNTAIYIGTRDQPGTRKSINTGKARLPRLKNRRHPASGRVARVPQSVGGRRAHPPKAQKIIVEKINKKEKRLALASAIAATANKELVEKRFIVEGELPIVVEDTFEGTSKTKEVVLALAKIGAGKDLENAKSKTRKRAGKGKARGRTKKQKKSVLVITKENSKVLKACRNLPGVESVTVGSLNVELLAPGAEAGRLVIWTKGAIERLANPKKAEKVVKKTAEKKIVKKVVKKKVVKKE</sequence>
<keyword evidence="5" id="KW-0687">Ribonucleoprotein</keyword>
<gene>
    <name evidence="9" type="ORF">HON47_03610</name>
</gene>
<keyword evidence="4 9" id="KW-0689">Ribosomal protein</keyword>
<evidence type="ECO:0000256" key="6">
    <source>
        <dbReference type="ARBA" id="ARBA00035462"/>
    </source>
</evidence>
<dbReference type="EMBL" id="JABJNZ010000046">
    <property type="protein sequence ID" value="MBT4870634.1"/>
    <property type="molecule type" value="Genomic_DNA"/>
</dbReference>
<organism evidence="9 10">
    <name type="scientific">Candidatus Iainarchaeum sp</name>
    <dbReference type="NCBI Taxonomy" id="3101447"/>
    <lineage>
        <taxon>Archaea</taxon>
        <taxon>Candidatus Iainarchaeota</taxon>
        <taxon>Candidatus Iainarchaeia</taxon>
        <taxon>Candidatus Iainarchaeales</taxon>
        <taxon>Candidatus Iainarchaeaceae</taxon>
        <taxon>Candidatus Iainarchaeum</taxon>
    </lineage>
</organism>
<comment type="similarity">
    <text evidence="1">Belongs to the universal ribosomal protein uL4 family.</text>
</comment>
<reference evidence="9" key="1">
    <citation type="journal article" date="2021" name="ISME J.">
        <title>Mercury methylation by metabolically versatile and cosmopolitan marine bacteria.</title>
        <authorList>
            <person name="Lin H."/>
            <person name="Ascher D.B."/>
            <person name="Myung Y."/>
            <person name="Lamborg C.H."/>
            <person name="Hallam S.J."/>
            <person name="Gionfriddo C.M."/>
            <person name="Holt K.E."/>
            <person name="Moreau J.W."/>
        </authorList>
    </citation>
    <scope>NUCLEOTIDE SEQUENCE</scope>
    <source>
        <strain evidence="9">SI075_bin30</strain>
    </source>
</reference>
<dbReference type="Pfam" id="PF00573">
    <property type="entry name" value="Ribosomal_L4"/>
    <property type="match status" value="1"/>
</dbReference>
<dbReference type="GO" id="GO:0006412">
    <property type="term" value="P:translation"/>
    <property type="evidence" value="ECO:0007669"/>
    <property type="project" value="InterPro"/>
</dbReference>
<dbReference type="PANTHER" id="PTHR19431">
    <property type="entry name" value="60S RIBOSOMAL PROTEIN L4"/>
    <property type="match status" value="1"/>
</dbReference>
<keyword evidence="3" id="KW-0694">RNA-binding</keyword>
<feature type="compositionally biased region" description="Basic residues" evidence="8">
    <location>
        <begin position="186"/>
        <end position="205"/>
    </location>
</feature>
<evidence type="ECO:0000313" key="9">
    <source>
        <dbReference type="EMBL" id="MBT4870634.1"/>
    </source>
</evidence>
<comment type="caution">
    <text evidence="9">The sequence shown here is derived from an EMBL/GenBank/DDBJ whole genome shotgun (WGS) entry which is preliminary data.</text>
</comment>
<dbReference type="NCBIfam" id="TIGR03672">
    <property type="entry name" value="rpl4p_arch"/>
    <property type="match status" value="1"/>
</dbReference>
<name>A0A8T5GES5_9ARCH</name>
<evidence type="ECO:0000256" key="2">
    <source>
        <dbReference type="ARBA" id="ARBA00022730"/>
    </source>
</evidence>
<evidence type="ECO:0000256" key="7">
    <source>
        <dbReference type="NCBIfam" id="TIGR03672"/>
    </source>
</evidence>
<dbReference type="Gene3D" id="3.40.1370.10">
    <property type="match status" value="1"/>
</dbReference>
<dbReference type="InterPro" id="IPR045240">
    <property type="entry name" value="Ribosomal_uL4_euk/arch"/>
</dbReference>
<evidence type="ECO:0000313" key="10">
    <source>
        <dbReference type="Proteomes" id="UP000722459"/>
    </source>
</evidence>
<evidence type="ECO:0000256" key="5">
    <source>
        <dbReference type="ARBA" id="ARBA00023274"/>
    </source>
</evidence>
<dbReference type="SUPFAM" id="SSF52166">
    <property type="entry name" value="Ribosomal protein L4"/>
    <property type="match status" value="1"/>
</dbReference>
<dbReference type="InterPro" id="IPR002136">
    <property type="entry name" value="Ribosomal_uL4"/>
</dbReference>
<protein>
    <recommendedName>
        <fullName evidence="6 7">50S ribosomal protein L4</fullName>
    </recommendedName>
</protein>